<dbReference type="Proteomes" id="UP001321473">
    <property type="component" value="Unassembled WGS sequence"/>
</dbReference>
<accession>A0AAQ4DJ85</accession>
<gene>
    <name evidence="2" type="ORF">V5799_026209</name>
</gene>
<dbReference type="AlphaFoldDB" id="A0AAQ4DJ85"/>
<feature type="compositionally biased region" description="Basic and acidic residues" evidence="1">
    <location>
        <begin position="103"/>
        <end position="116"/>
    </location>
</feature>
<name>A0AAQ4DJ85_AMBAM</name>
<keyword evidence="3" id="KW-1185">Reference proteome</keyword>
<feature type="region of interest" description="Disordered" evidence="1">
    <location>
        <begin position="88"/>
        <end position="131"/>
    </location>
</feature>
<dbReference type="EMBL" id="JARKHS020030006">
    <property type="protein sequence ID" value="KAK8762525.1"/>
    <property type="molecule type" value="Genomic_DNA"/>
</dbReference>
<evidence type="ECO:0000313" key="3">
    <source>
        <dbReference type="Proteomes" id="UP001321473"/>
    </source>
</evidence>
<feature type="compositionally biased region" description="Low complexity" evidence="1">
    <location>
        <begin position="122"/>
        <end position="131"/>
    </location>
</feature>
<proteinExistence type="predicted"/>
<reference evidence="2 3" key="1">
    <citation type="journal article" date="2023" name="Arcadia Sci">
        <title>De novo assembly of a long-read Amblyomma americanum tick genome.</title>
        <authorList>
            <person name="Chou S."/>
            <person name="Poskanzer K.E."/>
            <person name="Rollins M."/>
            <person name="Thuy-Boun P.S."/>
        </authorList>
    </citation>
    <scope>NUCLEOTIDE SEQUENCE [LARGE SCALE GENOMIC DNA]</scope>
    <source>
        <strain evidence="2">F_SG_1</strain>
        <tissue evidence="2">Salivary glands</tissue>
    </source>
</reference>
<organism evidence="2 3">
    <name type="scientific">Amblyomma americanum</name>
    <name type="common">Lone star tick</name>
    <dbReference type="NCBI Taxonomy" id="6943"/>
    <lineage>
        <taxon>Eukaryota</taxon>
        <taxon>Metazoa</taxon>
        <taxon>Ecdysozoa</taxon>
        <taxon>Arthropoda</taxon>
        <taxon>Chelicerata</taxon>
        <taxon>Arachnida</taxon>
        <taxon>Acari</taxon>
        <taxon>Parasitiformes</taxon>
        <taxon>Ixodida</taxon>
        <taxon>Ixodoidea</taxon>
        <taxon>Ixodidae</taxon>
        <taxon>Amblyomminae</taxon>
        <taxon>Amblyomma</taxon>
    </lineage>
</organism>
<evidence type="ECO:0000313" key="2">
    <source>
        <dbReference type="EMBL" id="KAK8762525.1"/>
    </source>
</evidence>
<evidence type="ECO:0000256" key="1">
    <source>
        <dbReference type="SAM" id="MobiDB-lite"/>
    </source>
</evidence>
<protein>
    <submittedName>
        <fullName evidence="2">Uncharacterized protein</fullName>
    </submittedName>
</protein>
<comment type="caution">
    <text evidence="2">The sequence shown here is derived from an EMBL/GenBank/DDBJ whole genome shotgun (WGS) entry which is preliminary data.</text>
</comment>
<sequence length="321" mass="34953">MALFPDKDMDAAAWAESSMGAPPIIEEYIFNKPLSDVSLDKDSDNDATERVLKLEEIPSESFTAPAVVDWDAIANDVDGMLTKVYTTREDFGPGAPKNQAETRASKRYCDKEKNGGDEDETPGALLPKSLAPSSLSQPVYVNASPVCRLPEDSTSKDNITFALVRRDTMQGDSRASLNHSQVFNMTATPLMPGDGQGPMVITPTPTKDACKKAYQMECFTVDGEGPMSTQIGETPWQEVTGPATDKPFSPFGHHSPPTVTAFAMVEQQLSAPEYMYSEAVSQASDPPVQEPWPQLLGPWYPHPLCPVHSPQHHDRGVLLNG</sequence>